<dbReference type="GO" id="GO:0003735">
    <property type="term" value="F:structural constituent of ribosome"/>
    <property type="evidence" value="ECO:0007669"/>
    <property type="project" value="InterPro"/>
</dbReference>
<dbReference type="GO" id="GO:1990904">
    <property type="term" value="C:ribonucleoprotein complex"/>
    <property type="evidence" value="ECO:0007669"/>
    <property type="project" value="UniProtKB-KW"/>
</dbReference>
<comment type="caution">
    <text evidence="7">The sequence shown here is derived from an EMBL/GenBank/DDBJ whole genome shotgun (WGS) entry which is preliminary data.</text>
</comment>
<dbReference type="PANTHER" id="PTHR21109:SF22">
    <property type="entry name" value="SMALL RIBOSOMAL SUBUNIT PROTEIN BS21"/>
    <property type="match status" value="1"/>
</dbReference>
<name>A0A0U9HTZ6_9BACT</name>
<sequence>MPSVNVREMESFEAALKMFKKQCEREGILSEIKKREHYEKPSVKRKKKILAAKKKLAKKMKMLSK</sequence>
<dbReference type="InterPro" id="IPR001911">
    <property type="entry name" value="Ribosomal_bS21"/>
</dbReference>
<protein>
    <recommendedName>
        <fullName evidence="4 5">Small ribosomal subunit protein bS21</fullName>
    </recommendedName>
</protein>
<proteinExistence type="inferred from homology"/>
<evidence type="ECO:0000256" key="4">
    <source>
        <dbReference type="ARBA" id="ARBA00035135"/>
    </source>
</evidence>
<reference evidence="8" key="1">
    <citation type="submission" date="2016-01" db="EMBL/GenBank/DDBJ databases">
        <title>Draft genome sequence of Thermodesulfovibrio aggregans strain TGE-P1.</title>
        <authorList>
            <person name="Sekiguchi Y."/>
            <person name="Ohashi A."/>
            <person name="Matsuura N."/>
            <person name="Tourlousse M.D."/>
        </authorList>
    </citation>
    <scope>NUCLEOTIDE SEQUENCE [LARGE SCALE GENOMIC DNA]</scope>
    <source>
        <strain evidence="8">TGE-P1</strain>
    </source>
</reference>
<keyword evidence="3 5" id="KW-0687">Ribonucleoprotein</keyword>
<organism evidence="7 8">
    <name type="scientific">Thermodesulfovibrio aggregans</name>
    <dbReference type="NCBI Taxonomy" id="86166"/>
    <lineage>
        <taxon>Bacteria</taxon>
        <taxon>Pseudomonadati</taxon>
        <taxon>Nitrospirota</taxon>
        <taxon>Thermodesulfovibrionia</taxon>
        <taxon>Thermodesulfovibrionales</taxon>
        <taxon>Thermodesulfovibrionaceae</taxon>
        <taxon>Thermodesulfovibrio</taxon>
    </lineage>
</organism>
<dbReference type="NCBIfam" id="TIGR00030">
    <property type="entry name" value="S21p"/>
    <property type="match status" value="1"/>
</dbReference>
<evidence type="ECO:0000256" key="6">
    <source>
        <dbReference type="RuleBase" id="RU000667"/>
    </source>
</evidence>
<dbReference type="OrthoDB" id="9799244at2"/>
<dbReference type="Gene3D" id="1.20.5.1150">
    <property type="entry name" value="Ribosomal protein S8"/>
    <property type="match status" value="1"/>
</dbReference>
<dbReference type="PANTHER" id="PTHR21109">
    <property type="entry name" value="MITOCHONDRIAL 28S RIBOSOMAL PROTEIN S21"/>
    <property type="match status" value="1"/>
</dbReference>
<evidence type="ECO:0000313" key="7">
    <source>
        <dbReference type="EMBL" id="GAQ94029.1"/>
    </source>
</evidence>
<dbReference type="Proteomes" id="UP000054976">
    <property type="component" value="Unassembled WGS sequence"/>
</dbReference>
<accession>A0A0U9HTZ6</accession>
<dbReference type="RefSeq" id="WP_059175513.1">
    <property type="nucleotide sequence ID" value="NZ_BCNO01000001.1"/>
</dbReference>
<keyword evidence="8" id="KW-1185">Reference proteome</keyword>
<dbReference type="InterPro" id="IPR038380">
    <property type="entry name" value="Ribosomal_bS21_sf"/>
</dbReference>
<evidence type="ECO:0000256" key="2">
    <source>
        <dbReference type="ARBA" id="ARBA00022980"/>
    </source>
</evidence>
<dbReference type="AlphaFoldDB" id="A0A0U9HTZ6"/>
<evidence type="ECO:0000256" key="5">
    <source>
        <dbReference type="HAMAP-Rule" id="MF_00358"/>
    </source>
</evidence>
<evidence type="ECO:0000313" key="8">
    <source>
        <dbReference type="Proteomes" id="UP000054976"/>
    </source>
</evidence>
<comment type="similarity">
    <text evidence="1 5 6">Belongs to the bacterial ribosomal protein bS21 family.</text>
</comment>
<gene>
    <name evidence="5" type="primary">rpsU</name>
    <name evidence="7" type="ORF">TAGGR_1198</name>
</gene>
<dbReference type="EMBL" id="BCNO01000001">
    <property type="protein sequence ID" value="GAQ94029.1"/>
    <property type="molecule type" value="Genomic_DNA"/>
</dbReference>
<evidence type="ECO:0000256" key="1">
    <source>
        <dbReference type="ARBA" id="ARBA00006640"/>
    </source>
</evidence>
<dbReference type="GO" id="GO:0005840">
    <property type="term" value="C:ribosome"/>
    <property type="evidence" value="ECO:0007669"/>
    <property type="project" value="UniProtKB-KW"/>
</dbReference>
<dbReference type="GO" id="GO:0006412">
    <property type="term" value="P:translation"/>
    <property type="evidence" value="ECO:0007669"/>
    <property type="project" value="UniProtKB-UniRule"/>
</dbReference>
<evidence type="ECO:0000256" key="3">
    <source>
        <dbReference type="ARBA" id="ARBA00023274"/>
    </source>
</evidence>
<dbReference type="PRINTS" id="PR00976">
    <property type="entry name" value="RIBOSOMALS21"/>
</dbReference>
<dbReference type="HAMAP" id="MF_00358">
    <property type="entry name" value="Ribosomal_bS21"/>
    <property type="match status" value="1"/>
</dbReference>
<dbReference type="Pfam" id="PF01165">
    <property type="entry name" value="Ribosomal_S21"/>
    <property type="match status" value="1"/>
</dbReference>
<keyword evidence="2 5" id="KW-0689">Ribosomal protein</keyword>
<dbReference type="STRING" id="86166.TAGGR_1198"/>